<proteinExistence type="predicted"/>
<dbReference type="PANTHER" id="PTHR31111:SF94">
    <property type="entry name" value="E3 UBIQUITIN-PROTEIN LIGASE SGIP1"/>
    <property type="match status" value="1"/>
</dbReference>
<dbReference type="OrthoDB" id="687122at2759"/>
<reference evidence="2 3" key="1">
    <citation type="submission" date="2020-12" db="EMBL/GenBank/DDBJ databases">
        <title>Concerted genomic and epigenomic changes stabilize Arabidopsis allopolyploids.</title>
        <authorList>
            <person name="Chen Z."/>
        </authorList>
    </citation>
    <scope>NUCLEOTIDE SEQUENCE [LARGE SCALE GENOMIC DNA]</scope>
    <source>
        <strain evidence="2">As9502</strain>
        <tissue evidence="2">Leaf</tissue>
    </source>
</reference>
<keyword evidence="3" id="KW-1185">Reference proteome</keyword>
<organism evidence="2 3">
    <name type="scientific">Arabidopsis suecica</name>
    <name type="common">Swedish thale-cress</name>
    <name type="synonym">Cardaminopsis suecica</name>
    <dbReference type="NCBI Taxonomy" id="45249"/>
    <lineage>
        <taxon>Eukaryota</taxon>
        <taxon>Viridiplantae</taxon>
        <taxon>Streptophyta</taxon>
        <taxon>Embryophyta</taxon>
        <taxon>Tracheophyta</taxon>
        <taxon>Spermatophyta</taxon>
        <taxon>Magnoliopsida</taxon>
        <taxon>eudicotyledons</taxon>
        <taxon>Gunneridae</taxon>
        <taxon>Pentapetalae</taxon>
        <taxon>rosids</taxon>
        <taxon>malvids</taxon>
        <taxon>Brassicales</taxon>
        <taxon>Brassicaceae</taxon>
        <taxon>Camelineae</taxon>
        <taxon>Arabidopsis</taxon>
    </lineage>
</organism>
<feature type="domain" description="F-box" evidence="1">
    <location>
        <begin position="11"/>
        <end position="60"/>
    </location>
</feature>
<dbReference type="SMART" id="SM00256">
    <property type="entry name" value="FBOX"/>
    <property type="match status" value="1"/>
</dbReference>
<evidence type="ECO:0000259" key="1">
    <source>
        <dbReference type="PROSITE" id="PS50181"/>
    </source>
</evidence>
<protein>
    <submittedName>
        <fullName evidence="2">F-box-like domain superfamily</fullName>
    </submittedName>
</protein>
<dbReference type="InterPro" id="IPR013187">
    <property type="entry name" value="F-box-assoc_dom_typ3"/>
</dbReference>
<dbReference type="Proteomes" id="UP000694251">
    <property type="component" value="Chromosome 12"/>
</dbReference>
<dbReference type="InterPro" id="IPR001810">
    <property type="entry name" value="F-box_dom"/>
</dbReference>
<dbReference type="EMBL" id="JAEFBJ010000012">
    <property type="protein sequence ID" value="KAG7548655.1"/>
    <property type="molecule type" value="Genomic_DNA"/>
</dbReference>
<evidence type="ECO:0000313" key="3">
    <source>
        <dbReference type="Proteomes" id="UP000694251"/>
    </source>
</evidence>
<evidence type="ECO:0000313" key="2">
    <source>
        <dbReference type="EMBL" id="KAG7548655.1"/>
    </source>
</evidence>
<sequence>MRKGHKHVSKKDNDHTLPFDLFFEIFSRLSAKTIARCRCVSKLWSSILRRQDFTELFLKISSARPQLLFSFKLNGKWLFFSSPQPQNPDGNMSLLATNHHMCLRTRTGSRLVNAPARGLLCTQYIWLKDGFKDLKAMVYNPSTGQSITLPKVITRRAEARTYLGYDPINKQVKVLCMSLCTMLKKADEHQVLTLGTKNPSWRKIECSLPHFPISGGICIDGILYYLADQNKGTPKPRFPKPYTVVCFDVMSEKFTFIHQALDNNVNWYPTLINYHGKLGVLRHDHNGYFSGTTRSLDLWVLDDVEKLKWLKKIYVLPPLWKNLVANTRLNIVGMTGDGEFVFSPAVLRDHFYILYYNVEKNTIVRVIIQGIGPVSGQDIYTFIDHVEDLKRM</sequence>
<dbReference type="CDD" id="cd22157">
    <property type="entry name" value="F-box_AtFBW1-like"/>
    <property type="match status" value="1"/>
</dbReference>
<dbReference type="AlphaFoldDB" id="A0A8T1YS95"/>
<dbReference type="InterPro" id="IPR017451">
    <property type="entry name" value="F-box-assoc_interact_dom"/>
</dbReference>
<dbReference type="PANTHER" id="PTHR31111">
    <property type="entry name" value="BNAA05G37150D PROTEIN-RELATED"/>
    <property type="match status" value="1"/>
</dbReference>
<dbReference type="NCBIfam" id="TIGR01640">
    <property type="entry name" value="F_box_assoc_1"/>
    <property type="match status" value="1"/>
</dbReference>
<dbReference type="Pfam" id="PF08268">
    <property type="entry name" value="FBA_3"/>
    <property type="match status" value="1"/>
</dbReference>
<dbReference type="Pfam" id="PF00646">
    <property type="entry name" value="F-box"/>
    <property type="match status" value="1"/>
</dbReference>
<name>A0A8T1YS95_ARASU</name>
<accession>A0A8T1YS95</accession>
<comment type="caution">
    <text evidence="2">The sequence shown here is derived from an EMBL/GenBank/DDBJ whole genome shotgun (WGS) entry which is preliminary data.</text>
</comment>
<dbReference type="PROSITE" id="PS50181">
    <property type="entry name" value="FBOX"/>
    <property type="match status" value="1"/>
</dbReference>
<gene>
    <name evidence="2" type="ORF">ISN44_As12g038280</name>
</gene>